<dbReference type="EMBL" id="ML995476">
    <property type="protein sequence ID" value="KAF2146302.1"/>
    <property type="molecule type" value="Genomic_DNA"/>
</dbReference>
<accession>A0A6A6BQ97</accession>
<organism evidence="2 3">
    <name type="scientific">Aplosporella prunicola CBS 121167</name>
    <dbReference type="NCBI Taxonomy" id="1176127"/>
    <lineage>
        <taxon>Eukaryota</taxon>
        <taxon>Fungi</taxon>
        <taxon>Dikarya</taxon>
        <taxon>Ascomycota</taxon>
        <taxon>Pezizomycotina</taxon>
        <taxon>Dothideomycetes</taxon>
        <taxon>Dothideomycetes incertae sedis</taxon>
        <taxon>Botryosphaeriales</taxon>
        <taxon>Aplosporellaceae</taxon>
        <taxon>Aplosporella</taxon>
    </lineage>
</organism>
<feature type="region of interest" description="Disordered" evidence="1">
    <location>
        <begin position="1"/>
        <end position="28"/>
    </location>
</feature>
<dbReference type="Proteomes" id="UP000799438">
    <property type="component" value="Unassembled WGS sequence"/>
</dbReference>
<feature type="compositionally biased region" description="Low complexity" evidence="1">
    <location>
        <begin position="1"/>
        <end position="22"/>
    </location>
</feature>
<feature type="compositionally biased region" description="Acidic residues" evidence="1">
    <location>
        <begin position="152"/>
        <end position="161"/>
    </location>
</feature>
<keyword evidence="3" id="KW-1185">Reference proteome</keyword>
<evidence type="ECO:0000313" key="3">
    <source>
        <dbReference type="Proteomes" id="UP000799438"/>
    </source>
</evidence>
<feature type="compositionally biased region" description="Low complexity" evidence="1">
    <location>
        <begin position="168"/>
        <end position="240"/>
    </location>
</feature>
<sequence>MQQQQQSAPAAAAPAINDNAPLAPEPLTLFPTDRMQANLLVSTLPLSPASPTDIDTDTDADAAPRPTRWAYLPQLQPAGSSSSSLLTVGDAASYLPASVLGGAEKTPAPPKHEKGRTTALEPAPTLVRELESTETAEGVKTGTAATTTTMTAEEEEEEEEEEKKTSSSKEAASTSSSSATETGKPAKSATATEAAASSPSSAPLEAAESTAESTAEAAVMVATTSEAASETAAAAPTPSEVLAESTAEALELSPTPTALSESEAEASLAVDALGLRPQQRWWANGMLVVR</sequence>
<feature type="region of interest" description="Disordered" evidence="1">
    <location>
        <begin position="99"/>
        <end position="264"/>
    </location>
</feature>
<evidence type="ECO:0000313" key="2">
    <source>
        <dbReference type="EMBL" id="KAF2146302.1"/>
    </source>
</evidence>
<reference evidence="2" key="1">
    <citation type="journal article" date="2020" name="Stud. Mycol.">
        <title>101 Dothideomycetes genomes: a test case for predicting lifestyles and emergence of pathogens.</title>
        <authorList>
            <person name="Haridas S."/>
            <person name="Albert R."/>
            <person name="Binder M."/>
            <person name="Bloem J."/>
            <person name="Labutti K."/>
            <person name="Salamov A."/>
            <person name="Andreopoulos B."/>
            <person name="Baker S."/>
            <person name="Barry K."/>
            <person name="Bills G."/>
            <person name="Bluhm B."/>
            <person name="Cannon C."/>
            <person name="Castanera R."/>
            <person name="Culley D."/>
            <person name="Daum C."/>
            <person name="Ezra D."/>
            <person name="Gonzalez J."/>
            <person name="Henrissat B."/>
            <person name="Kuo A."/>
            <person name="Liang C."/>
            <person name="Lipzen A."/>
            <person name="Lutzoni F."/>
            <person name="Magnuson J."/>
            <person name="Mondo S."/>
            <person name="Nolan M."/>
            <person name="Ohm R."/>
            <person name="Pangilinan J."/>
            <person name="Park H.-J."/>
            <person name="Ramirez L."/>
            <person name="Alfaro M."/>
            <person name="Sun H."/>
            <person name="Tritt A."/>
            <person name="Yoshinaga Y."/>
            <person name="Zwiers L.-H."/>
            <person name="Turgeon B."/>
            <person name="Goodwin S."/>
            <person name="Spatafora J."/>
            <person name="Crous P."/>
            <person name="Grigoriev I."/>
        </authorList>
    </citation>
    <scope>NUCLEOTIDE SEQUENCE</scope>
    <source>
        <strain evidence="2">CBS 121167</strain>
    </source>
</reference>
<dbReference type="GeneID" id="54297291"/>
<feature type="compositionally biased region" description="Low complexity" evidence="1">
    <location>
        <begin position="133"/>
        <end position="151"/>
    </location>
</feature>
<proteinExistence type="predicted"/>
<name>A0A6A6BQ97_9PEZI</name>
<gene>
    <name evidence="2" type="ORF">K452DRAFT_283581</name>
</gene>
<protein>
    <submittedName>
        <fullName evidence="2">Uncharacterized protein</fullName>
    </submittedName>
</protein>
<evidence type="ECO:0000256" key="1">
    <source>
        <dbReference type="SAM" id="MobiDB-lite"/>
    </source>
</evidence>
<dbReference type="AlphaFoldDB" id="A0A6A6BQ97"/>
<dbReference type="RefSeq" id="XP_033402011.1">
    <property type="nucleotide sequence ID" value="XM_033539795.1"/>
</dbReference>
<feature type="region of interest" description="Disordered" evidence="1">
    <location>
        <begin position="45"/>
        <end position="85"/>
    </location>
</feature>